<dbReference type="PANTHER" id="PTHR43133:SF62">
    <property type="entry name" value="RNA POLYMERASE SIGMA FACTOR SIGZ"/>
    <property type="match status" value="1"/>
</dbReference>
<dbReference type="GO" id="GO:0016987">
    <property type="term" value="F:sigma factor activity"/>
    <property type="evidence" value="ECO:0007669"/>
    <property type="project" value="UniProtKB-KW"/>
</dbReference>
<evidence type="ECO:0000313" key="8">
    <source>
        <dbReference type="EMBL" id="KKL04992.1"/>
    </source>
</evidence>
<proteinExistence type="inferred from homology"/>
<dbReference type="InterPro" id="IPR014284">
    <property type="entry name" value="RNA_pol_sigma-70_dom"/>
</dbReference>
<comment type="caution">
    <text evidence="8">The sequence shown here is derived from an EMBL/GenBank/DDBJ whole genome shotgun (WGS) entry which is preliminary data.</text>
</comment>
<dbReference type="NCBIfam" id="TIGR02937">
    <property type="entry name" value="sigma70-ECF"/>
    <property type="match status" value="1"/>
</dbReference>
<keyword evidence="5" id="KW-0812">Transmembrane</keyword>
<feature type="transmembrane region" description="Helical" evidence="5">
    <location>
        <begin position="166"/>
        <end position="188"/>
    </location>
</feature>
<keyword evidence="2" id="KW-0805">Transcription regulation</keyword>
<dbReference type="InterPro" id="IPR007627">
    <property type="entry name" value="RNA_pol_sigma70_r2"/>
</dbReference>
<evidence type="ECO:0008006" key="9">
    <source>
        <dbReference type="Google" id="ProtNLM"/>
    </source>
</evidence>
<evidence type="ECO:0000256" key="5">
    <source>
        <dbReference type="SAM" id="Phobius"/>
    </source>
</evidence>
<keyword evidence="5" id="KW-1133">Transmembrane helix</keyword>
<dbReference type="Gene3D" id="1.10.10.10">
    <property type="entry name" value="Winged helix-like DNA-binding domain superfamily/Winged helix DNA-binding domain"/>
    <property type="match status" value="1"/>
</dbReference>
<keyword evidence="4" id="KW-0804">Transcription</keyword>
<dbReference type="InterPro" id="IPR039425">
    <property type="entry name" value="RNA_pol_sigma-70-like"/>
</dbReference>
<evidence type="ECO:0000256" key="2">
    <source>
        <dbReference type="ARBA" id="ARBA00023015"/>
    </source>
</evidence>
<dbReference type="AlphaFoldDB" id="A0A0F9ATN0"/>
<comment type="similarity">
    <text evidence="1">Belongs to the sigma-70 factor family. ECF subfamily.</text>
</comment>
<evidence type="ECO:0000256" key="3">
    <source>
        <dbReference type="ARBA" id="ARBA00023082"/>
    </source>
</evidence>
<dbReference type="Pfam" id="PF04542">
    <property type="entry name" value="Sigma70_r2"/>
    <property type="match status" value="1"/>
</dbReference>
<feature type="domain" description="RNA polymerase sigma factor 70 region 4 type 2" evidence="7">
    <location>
        <begin position="124"/>
        <end position="159"/>
    </location>
</feature>
<dbReference type="GO" id="GO:0003677">
    <property type="term" value="F:DNA binding"/>
    <property type="evidence" value="ECO:0007669"/>
    <property type="project" value="InterPro"/>
</dbReference>
<protein>
    <recommendedName>
        <fullName evidence="9">RNA polymerase sigma-70 region 2 domain-containing protein</fullName>
    </recommendedName>
</protein>
<name>A0A0F9ATN0_9ZZZZ</name>
<dbReference type="SUPFAM" id="SSF88659">
    <property type="entry name" value="Sigma3 and sigma4 domains of RNA polymerase sigma factors"/>
    <property type="match status" value="1"/>
</dbReference>
<dbReference type="InterPro" id="IPR036388">
    <property type="entry name" value="WH-like_DNA-bd_sf"/>
</dbReference>
<keyword evidence="5" id="KW-0472">Membrane</keyword>
<evidence type="ECO:0000256" key="4">
    <source>
        <dbReference type="ARBA" id="ARBA00023163"/>
    </source>
</evidence>
<dbReference type="Gene3D" id="1.10.1740.10">
    <property type="match status" value="1"/>
</dbReference>
<evidence type="ECO:0000259" key="7">
    <source>
        <dbReference type="Pfam" id="PF08281"/>
    </source>
</evidence>
<dbReference type="InterPro" id="IPR013249">
    <property type="entry name" value="RNA_pol_sigma70_r4_t2"/>
</dbReference>
<dbReference type="Pfam" id="PF08281">
    <property type="entry name" value="Sigma70_r4_2"/>
    <property type="match status" value="1"/>
</dbReference>
<dbReference type="InterPro" id="IPR013324">
    <property type="entry name" value="RNA_pol_sigma_r3/r4-like"/>
</dbReference>
<reference evidence="8" key="1">
    <citation type="journal article" date="2015" name="Nature">
        <title>Complex archaea that bridge the gap between prokaryotes and eukaryotes.</title>
        <authorList>
            <person name="Spang A."/>
            <person name="Saw J.H."/>
            <person name="Jorgensen S.L."/>
            <person name="Zaremba-Niedzwiedzka K."/>
            <person name="Martijn J."/>
            <person name="Lind A.E."/>
            <person name="van Eijk R."/>
            <person name="Schleper C."/>
            <person name="Guy L."/>
            <person name="Ettema T.J."/>
        </authorList>
    </citation>
    <scope>NUCLEOTIDE SEQUENCE</scope>
</reference>
<dbReference type="InterPro" id="IPR013325">
    <property type="entry name" value="RNA_pol_sigma_r2"/>
</dbReference>
<dbReference type="EMBL" id="LAZR01044304">
    <property type="protein sequence ID" value="KKL04992.1"/>
    <property type="molecule type" value="Genomic_DNA"/>
</dbReference>
<dbReference type="GO" id="GO:0006352">
    <property type="term" value="P:DNA-templated transcription initiation"/>
    <property type="evidence" value="ECO:0007669"/>
    <property type="project" value="InterPro"/>
</dbReference>
<organism evidence="8">
    <name type="scientific">marine sediment metagenome</name>
    <dbReference type="NCBI Taxonomy" id="412755"/>
    <lineage>
        <taxon>unclassified sequences</taxon>
        <taxon>metagenomes</taxon>
        <taxon>ecological metagenomes</taxon>
    </lineage>
</organism>
<gene>
    <name evidence="8" type="ORF">LCGC14_2610500</name>
</gene>
<keyword evidence="3" id="KW-0731">Sigma factor</keyword>
<feature type="domain" description="RNA polymerase sigma-70 region 2" evidence="6">
    <location>
        <begin position="24"/>
        <end position="93"/>
    </location>
</feature>
<dbReference type="PANTHER" id="PTHR43133">
    <property type="entry name" value="RNA POLYMERASE ECF-TYPE SIGMA FACTO"/>
    <property type="match status" value="1"/>
</dbReference>
<evidence type="ECO:0000259" key="6">
    <source>
        <dbReference type="Pfam" id="PF04542"/>
    </source>
</evidence>
<dbReference type="SUPFAM" id="SSF88946">
    <property type="entry name" value="Sigma2 domain of RNA polymerase sigma factors"/>
    <property type="match status" value="1"/>
</dbReference>
<evidence type="ECO:0000256" key="1">
    <source>
        <dbReference type="ARBA" id="ARBA00010641"/>
    </source>
</evidence>
<sequence length="189" mass="22360">MNKDNLADLLAKIALHDQQAFRDLYEQTASKLNSIAYRILHNPDSANEVLQEAFVQIWHNAREFRGDKAEPFTWMAAIVRYRCYDRVRSESRRLEGKLVADELNYEEHIAANEQSATLLCEIGQQLEDCLKQLEKLQRQGILMAYYHGFSRDEIAIKLEKPFDRKVVYNFHISYPFLIFIFIFIFIFLF</sequence>
<accession>A0A0F9ATN0</accession>